<comment type="function">
    <text evidence="3">Essential component of the SCF (SKP1-CUL1-F-box protein) E3 ubiquitin ligase complexes, which mediate the ubiquitination and subsequent proteasomal degradation of target proteins.</text>
</comment>
<dbReference type="InterPro" id="IPR001232">
    <property type="entry name" value="SKP1-like"/>
</dbReference>
<feature type="domain" description="SKP1 component POZ" evidence="6">
    <location>
        <begin position="1"/>
        <end position="58"/>
    </location>
</feature>
<evidence type="ECO:0000256" key="3">
    <source>
        <dbReference type="PIRNR" id="PIRNR028729"/>
    </source>
</evidence>
<accession>A0ABR3FDE2</accession>
<comment type="caution">
    <text evidence="7">The sequence shown here is derived from an EMBL/GenBank/DDBJ whole genome shotgun (WGS) entry which is preliminary data.</text>
</comment>
<dbReference type="Gene3D" id="3.30.710.10">
    <property type="entry name" value="Potassium Channel Kv1.1, Chain A"/>
    <property type="match status" value="1"/>
</dbReference>
<dbReference type="SUPFAM" id="SSF54695">
    <property type="entry name" value="POZ domain"/>
    <property type="match status" value="1"/>
</dbReference>
<evidence type="ECO:0000256" key="4">
    <source>
        <dbReference type="SAM" id="MobiDB-lite"/>
    </source>
</evidence>
<evidence type="ECO:0000313" key="8">
    <source>
        <dbReference type="Proteomes" id="UP001465976"/>
    </source>
</evidence>
<comment type="subunit">
    <text evidence="3">Component of the SCF (SKP1-CUL1-F-box protein) E3 ubiquitin ligase complexes.</text>
</comment>
<dbReference type="InterPro" id="IPR011333">
    <property type="entry name" value="SKP1/BTB/POZ_sf"/>
</dbReference>
<dbReference type="InterPro" id="IPR036296">
    <property type="entry name" value="SKP1-like_dim_sf"/>
</dbReference>
<dbReference type="Pfam" id="PF03931">
    <property type="entry name" value="Skp1_POZ"/>
    <property type="match status" value="1"/>
</dbReference>
<dbReference type="SUPFAM" id="SSF81382">
    <property type="entry name" value="Skp1 dimerisation domain-like"/>
    <property type="match status" value="1"/>
</dbReference>
<evidence type="ECO:0000259" key="5">
    <source>
        <dbReference type="Pfam" id="PF01466"/>
    </source>
</evidence>
<proteinExistence type="inferred from homology"/>
<organism evidence="7 8">
    <name type="scientific">Marasmius crinis-equi</name>
    <dbReference type="NCBI Taxonomy" id="585013"/>
    <lineage>
        <taxon>Eukaryota</taxon>
        <taxon>Fungi</taxon>
        <taxon>Dikarya</taxon>
        <taxon>Basidiomycota</taxon>
        <taxon>Agaricomycotina</taxon>
        <taxon>Agaricomycetes</taxon>
        <taxon>Agaricomycetidae</taxon>
        <taxon>Agaricales</taxon>
        <taxon>Marasmiineae</taxon>
        <taxon>Marasmiaceae</taxon>
        <taxon>Marasmius</taxon>
    </lineage>
</organism>
<dbReference type="CDD" id="cd18322">
    <property type="entry name" value="BTB_POZ_SKP1"/>
    <property type="match status" value="1"/>
</dbReference>
<evidence type="ECO:0000259" key="6">
    <source>
        <dbReference type="Pfam" id="PF03931"/>
    </source>
</evidence>
<keyword evidence="8" id="KW-1185">Reference proteome</keyword>
<feature type="region of interest" description="Disordered" evidence="4">
    <location>
        <begin position="128"/>
        <end position="150"/>
    </location>
</feature>
<gene>
    <name evidence="7" type="ORF">V5O48_008701</name>
</gene>
<feature type="compositionally biased region" description="Polar residues" evidence="4">
    <location>
        <begin position="140"/>
        <end position="150"/>
    </location>
</feature>
<feature type="domain" description="SKP1 component dimerisation" evidence="5">
    <location>
        <begin position="99"/>
        <end position="130"/>
    </location>
</feature>
<dbReference type="SMART" id="SM00512">
    <property type="entry name" value="Skp1"/>
    <property type="match status" value="1"/>
</dbReference>
<reference evidence="7 8" key="1">
    <citation type="submission" date="2024-02" db="EMBL/GenBank/DDBJ databases">
        <title>A draft genome for the cacao thread blight pathogen Marasmius crinis-equi.</title>
        <authorList>
            <person name="Cohen S.P."/>
            <person name="Baruah I.K."/>
            <person name="Amoako-Attah I."/>
            <person name="Bukari Y."/>
            <person name="Meinhardt L.W."/>
            <person name="Bailey B.A."/>
        </authorList>
    </citation>
    <scope>NUCLEOTIDE SEQUENCE [LARGE SCALE GENOMIC DNA]</scope>
    <source>
        <strain evidence="7 8">GH-76</strain>
    </source>
</reference>
<dbReference type="PANTHER" id="PTHR11165">
    <property type="entry name" value="SKP1"/>
    <property type="match status" value="1"/>
</dbReference>
<comment type="pathway">
    <text evidence="3">Protein modification; protein ubiquitination.</text>
</comment>
<dbReference type="InterPro" id="IPR016072">
    <property type="entry name" value="Skp1_comp_dimer"/>
</dbReference>
<protein>
    <recommendedName>
        <fullName evidence="3">E3 ubiquitin ligase complex SCF subunit</fullName>
    </recommendedName>
</protein>
<evidence type="ECO:0000256" key="2">
    <source>
        <dbReference type="ARBA" id="ARBA00022786"/>
    </source>
</evidence>
<dbReference type="PIRSF" id="PIRSF028729">
    <property type="entry name" value="E3_ubiquit_lig_SCF_Skp"/>
    <property type="match status" value="1"/>
</dbReference>
<dbReference type="Proteomes" id="UP001465976">
    <property type="component" value="Unassembled WGS sequence"/>
</dbReference>
<dbReference type="InterPro" id="IPR016897">
    <property type="entry name" value="SKP1"/>
</dbReference>
<comment type="similarity">
    <text evidence="1 3">Belongs to the SKP1 family.</text>
</comment>
<keyword evidence="2 3" id="KW-0833">Ubl conjugation pathway</keyword>
<dbReference type="InterPro" id="IPR016073">
    <property type="entry name" value="Skp1_comp_POZ"/>
</dbReference>
<dbReference type="EMBL" id="JBAHYK010000524">
    <property type="protein sequence ID" value="KAL0573254.1"/>
    <property type="molecule type" value="Genomic_DNA"/>
</dbReference>
<dbReference type="Pfam" id="PF01466">
    <property type="entry name" value="Skp1"/>
    <property type="match status" value="1"/>
</dbReference>
<sequence>MVLLSTSDSKEFIVDKEVAERMTLINGPELETSDQAIPLLNVSSDVLEKILEYCEYHRGEPLDQNNIRNTTEWDQNFIAQVNVDMLMKIIKAANYLEMKPLLELGAKTVADMIKGKSADQIRALLNIANGTPDGPPFSPQPSNHWTDSQS</sequence>
<evidence type="ECO:0000313" key="7">
    <source>
        <dbReference type="EMBL" id="KAL0573254.1"/>
    </source>
</evidence>
<name>A0ABR3FDE2_9AGAR</name>
<evidence type="ECO:0000256" key="1">
    <source>
        <dbReference type="ARBA" id="ARBA00009993"/>
    </source>
</evidence>